<dbReference type="Pfam" id="PF12796">
    <property type="entry name" value="Ank_2"/>
    <property type="match status" value="2"/>
</dbReference>
<evidence type="ECO:0000256" key="2">
    <source>
        <dbReference type="ARBA" id="ARBA00023043"/>
    </source>
</evidence>
<dbReference type="PROSITE" id="PS50297">
    <property type="entry name" value="ANK_REP_REGION"/>
    <property type="match status" value="3"/>
</dbReference>
<organism evidence="4 5">
    <name type="scientific">Legionella lytica</name>
    <dbReference type="NCBI Taxonomy" id="96232"/>
    <lineage>
        <taxon>Bacteria</taxon>
        <taxon>Pseudomonadati</taxon>
        <taxon>Pseudomonadota</taxon>
        <taxon>Gammaproteobacteria</taxon>
        <taxon>Legionellales</taxon>
        <taxon>Legionellaceae</taxon>
        <taxon>Legionella</taxon>
    </lineage>
</organism>
<gene>
    <name evidence="4" type="ORF">J2N86_08940</name>
</gene>
<dbReference type="PANTHER" id="PTHR24198:SF165">
    <property type="entry name" value="ANKYRIN REPEAT-CONTAINING PROTEIN-RELATED"/>
    <property type="match status" value="1"/>
</dbReference>
<feature type="repeat" description="ANK" evidence="3">
    <location>
        <begin position="326"/>
        <end position="354"/>
    </location>
</feature>
<dbReference type="InterPro" id="IPR036770">
    <property type="entry name" value="Ankyrin_rpt-contain_sf"/>
</dbReference>
<keyword evidence="5" id="KW-1185">Reference proteome</keyword>
<dbReference type="RefSeq" id="WP_252579046.1">
    <property type="nucleotide sequence ID" value="NZ_CP071527.1"/>
</dbReference>
<keyword evidence="2 3" id="KW-0040">ANK repeat</keyword>
<feature type="repeat" description="ANK" evidence="3">
    <location>
        <begin position="358"/>
        <end position="390"/>
    </location>
</feature>
<evidence type="ECO:0000256" key="1">
    <source>
        <dbReference type="ARBA" id="ARBA00022737"/>
    </source>
</evidence>
<dbReference type="InterPro" id="IPR002110">
    <property type="entry name" value="Ankyrin_rpt"/>
</dbReference>
<proteinExistence type="predicted"/>
<reference evidence="4" key="1">
    <citation type="submission" date="2021-03" db="EMBL/GenBank/DDBJ databases">
        <title>Legionella lytica PCM 2298.</title>
        <authorList>
            <person name="Koper P."/>
        </authorList>
    </citation>
    <scope>NUCLEOTIDE SEQUENCE</scope>
    <source>
        <strain evidence="4">PCM 2298</strain>
    </source>
</reference>
<keyword evidence="1" id="KW-0677">Repeat</keyword>
<feature type="repeat" description="ANK" evidence="3">
    <location>
        <begin position="391"/>
        <end position="423"/>
    </location>
</feature>
<dbReference type="PRINTS" id="PR01415">
    <property type="entry name" value="ANKYRIN"/>
</dbReference>
<dbReference type="PROSITE" id="PS50088">
    <property type="entry name" value="ANK_REPEAT"/>
    <property type="match status" value="3"/>
</dbReference>
<name>A0ABY4Y6G8_9GAMM</name>
<evidence type="ECO:0000313" key="4">
    <source>
        <dbReference type="EMBL" id="USQ12830.1"/>
    </source>
</evidence>
<evidence type="ECO:0000256" key="3">
    <source>
        <dbReference type="PROSITE-ProRule" id="PRU00023"/>
    </source>
</evidence>
<dbReference type="PANTHER" id="PTHR24198">
    <property type="entry name" value="ANKYRIN REPEAT AND PROTEIN KINASE DOMAIN-CONTAINING PROTEIN"/>
    <property type="match status" value="1"/>
</dbReference>
<dbReference type="Proteomes" id="UP001057474">
    <property type="component" value="Chromosome"/>
</dbReference>
<dbReference type="SUPFAM" id="SSF48403">
    <property type="entry name" value="Ankyrin repeat"/>
    <property type="match status" value="1"/>
</dbReference>
<accession>A0ABY4Y6G8</accession>
<dbReference type="Gene3D" id="1.25.40.20">
    <property type="entry name" value="Ankyrin repeat-containing domain"/>
    <property type="match status" value="1"/>
</dbReference>
<dbReference type="EMBL" id="CP071527">
    <property type="protein sequence ID" value="USQ12830.1"/>
    <property type="molecule type" value="Genomic_DNA"/>
</dbReference>
<evidence type="ECO:0000313" key="5">
    <source>
        <dbReference type="Proteomes" id="UP001057474"/>
    </source>
</evidence>
<protein>
    <submittedName>
        <fullName evidence="4">Ankyrin repeat domain-containing protein</fullName>
    </submittedName>
</protein>
<sequence length="569" mass="64161">MHPDLVDLFNQLGYAKTPGLCHGLAIRWIEACLLNEEHLFLARLEAILARGVAIKKDFARVKAKKGKNLTEEDLTCFEVMGFFDSLAFFQTPARYAKFSGQSVAQGNVDLFSSLASSRKIHERGGLSNVYSTSNLYYREEIKSYFDDLTNLIDVLDIPADETIGFLLSSLTHSIALTYSKNRGWSFMDSNQYPPKLVRTDELPQLLAQAFFLPIEENQLAFTTRVITTRNNPKLATLTDTFNQLEQRYLLTEEKVVGKSCSSILAQLLVLDNESQKFGQLMRFYFDLSELTDDSAALVYIAAECGNVDVLVELAKHGVDLNQPAFGGETPLYVAAFYGHAAIVAQLAQYGVDLNQLLLGGTPLYIAATLGHEEVVAELIRHNVDIDRPSTEGTTPLFIAAQEGHRSIVELLLKQKANLNLYLTKSADELSYFSSWKKDDRVISRMNDFVMQKVLNETSENKDVKLYKLFRWLISSFSEMPEGGSTWFYNLFKSITSFLFYCFYGDTPIQVSPYEIALIMGHHDIAELLDPRQPQIRLSLNSESFFPAHQNASEHIPVNEQTKFIDGVFL</sequence>
<dbReference type="SMART" id="SM00248">
    <property type="entry name" value="ANK"/>
    <property type="match status" value="4"/>
</dbReference>